<evidence type="ECO:0000313" key="5">
    <source>
        <dbReference type="EMBL" id="RRT60622.1"/>
    </source>
</evidence>
<dbReference type="AlphaFoldDB" id="A0A426Z9H8"/>
<dbReference type="Proteomes" id="UP000287651">
    <property type="component" value="Unassembled WGS sequence"/>
</dbReference>
<evidence type="ECO:0000313" key="6">
    <source>
        <dbReference type="Proteomes" id="UP000287651"/>
    </source>
</evidence>
<protein>
    <recommendedName>
        <fullName evidence="4">Phospholipase D C-terminal domain-containing protein</fullName>
    </recommendedName>
</protein>
<name>A0A426Z9H8_ENSVE</name>
<organism evidence="5 6">
    <name type="scientific">Ensete ventricosum</name>
    <name type="common">Abyssinian banana</name>
    <name type="synonym">Musa ensete</name>
    <dbReference type="NCBI Taxonomy" id="4639"/>
    <lineage>
        <taxon>Eukaryota</taxon>
        <taxon>Viridiplantae</taxon>
        <taxon>Streptophyta</taxon>
        <taxon>Embryophyta</taxon>
        <taxon>Tracheophyta</taxon>
        <taxon>Spermatophyta</taxon>
        <taxon>Magnoliopsida</taxon>
        <taxon>Liliopsida</taxon>
        <taxon>Zingiberales</taxon>
        <taxon>Musaceae</taxon>
        <taxon>Ensete</taxon>
    </lineage>
</organism>
<sequence length="217" mass="24672">MGTTRIGPPVDQYTDRLLSGGIADWGYFLPVTTRNRSIMVDFDHRRPLSSDNDRFRSSLADFGRYQPREKEEEGEERGEPGIWRCSPDPDPSLRLHEISSRRLLRGKMFLLPMESFGAFVVIVLVQKQTKEHLGMIDDRFKEPNSLECVKFVNKIAEENWSRYTAEEITPLTGHLLKYPIKVEADGKVGPLPNQECFPDVGGKILGAYTALPDTLTM</sequence>
<dbReference type="PANTHER" id="PTHR18896:SF60">
    <property type="entry name" value="PHOSPHOLIPASE D"/>
    <property type="match status" value="1"/>
</dbReference>
<keyword evidence="1" id="KW-0677">Repeat</keyword>
<dbReference type="GO" id="GO:0005886">
    <property type="term" value="C:plasma membrane"/>
    <property type="evidence" value="ECO:0007669"/>
    <property type="project" value="TreeGrafter"/>
</dbReference>
<accession>A0A426Z9H8</accession>
<feature type="domain" description="Phospholipase D C-terminal" evidence="4">
    <location>
        <begin position="137"/>
        <end position="207"/>
    </location>
</feature>
<proteinExistence type="predicted"/>
<evidence type="ECO:0000256" key="3">
    <source>
        <dbReference type="SAM" id="MobiDB-lite"/>
    </source>
</evidence>
<evidence type="ECO:0000259" key="4">
    <source>
        <dbReference type="Pfam" id="PF12357"/>
    </source>
</evidence>
<dbReference type="Pfam" id="PF12357">
    <property type="entry name" value="PLD_C"/>
    <property type="match status" value="1"/>
</dbReference>
<dbReference type="EMBL" id="AMZH03007711">
    <property type="protein sequence ID" value="RRT60622.1"/>
    <property type="molecule type" value="Genomic_DNA"/>
</dbReference>
<evidence type="ECO:0000256" key="1">
    <source>
        <dbReference type="ARBA" id="ARBA00022737"/>
    </source>
</evidence>
<feature type="region of interest" description="Disordered" evidence="3">
    <location>
        <begin position="65"/>
        <end position="86"/>
    </location>
</feature>
<dbReference type="InterPro" id="IPR024632">
    <property type="entry name" value="PLipase_D_C"/>
</dbReference>
<dbReference type="GO" id="GO:0004630">
    <property type="term" value="F:phospholipase D activity"/>
    <property type="evidence" value="ECO:0007669"/>
    <property type="project" value="TreeGrafter"/>
</dbReference>
<comment type="caution">
    <text evidence="5">The sequence shown here is derived from an EMBL/GenBank/DDBJ whole genome shotgun (WGS) entry which is preliminary data.</text>
</comment>
<dbReference type="PANTHER" id="PTHR18896">
    <property type="entry name" value="PHOSPHOLIPASE D"/>
    <property type="match status" value="1"/>
</dbReference>
<dbReference type="GO" id="GO:0009395">
    <property type="term" value="P:phospholipid catabolic process"/>
    <property type="evidence" value="ECO:0007669"/>
    <property type="project" value="TreeGrafter"/>
</dbReference>
<evidence type="ECO:0000256" key="2">
    <source>
        <dbReference type="ARBA" id="ARBA00023098"/>
    </source>
</evidence>
<reference evidence="5 6" key="1">
    <citation type="journal article" date="2014" name="Agronomy (Basel)">
        <title>A Draft Genome Sequence for Ensete ventricosum, the Drought-Tolerant Tree Against Hunger.</title>
        <authorList>
            <person name="Harrison J."/>
            <person name="Moore K.A."/>
            <person name="Paszkiewicz K."/>
            <person name="Jones T."/>
            <person name="Grant M."/>
            <person name="Ambacheew D."/>
            <person name="Muzemil S."/>
            <person name="Studholme D.J."/>
        </authorList>
    </citation>
    <scope>NUCLEOTIDE SEQUENCE [LARGE SCALE GENOMIC DNA]</scope>
</reference>
<keyword evidence="2" id="KW-0443">Lipid metabolism</keyword>
<gene>
    <name evidence="5" type="ORF">B296_00003504</name>
</gene>
<dbReference type="InterPro" id="IPR015679">
    <property type="entry name" value="PLipase_D_fam"/>
</dbReference>